<proteinExistence type="predicted"/>
<sequence>MGDQPILPGFRFENAQEKDFHLNQQFTVINGFNIPKLNFRELPDAECEPFQRLNSDFQPYKVHHDFINFNPLEKYSKFKISKPEVFQPHFVIHDGKCLSFQGYFRQETSELNSEKHQFRKINLIYYLEDDTLTVIEPPIPNSGYPQGRLVRRGKIPKARSSGTWHWKDLNVGTNIEIYGITYHLSNCDAFTREYLRSEGIEVKENEELPAKILGMDGVNRKLSYYYGAQEMTSSQDKLYKFLQYDRKVLRFYSLWNDPGSRFEDPQHYKIYYYLIDDTVEIRQIKRTRGYNDQFSRLLSRTRLPKNQTGPAHDKLSTAGVDSRVEYYEPKDFIIGENLCIFGKKFFIYDCDDFTRRYFSECLKMQQPKAISIVQKCPEPVVKEIPPHTGIGQPEDTLQSCLSIIPKYPRKNVLHYIENTNKVLRYSAEFDTSVENDKDRKFIFQYSLADGKISIYETRTPNSGFPPGYFLKSSYVPKFTSSENKQDYFTPADFIIGDTVNIFGRKFIITGADLAVYRYMKKRPQKFGEEALKSVKEYLQRKGILDSDAQEIERGEAKVPMEGLDSGTLEKY</sequence>
<evidence type="ECO:0000259" key="7">
    <source>
        <dbReference type="PROSITE" id="PS51336"/>
    </source>
</evidence>
<keyword evidence="3" id="KW-0677">Repeat</keyword>
<evidence type="ECO:0000256" key="3">
    <source>
        <dbReference type="ARBA" id="ARBA00022737"/>
    </source>
</evidence>
<dbReference type="GO" id="GO:0060285">
    <property type="term" value="P:cilium-dependent cell motility"/>
    <property type="evidence" value="ECO:0007669"/>
    <property type="project" value="TreeGrafter"/>
</dbReference>
<evidence type="ECO:0000256" key="5">
    <source>
        <dbReference type="ARBA" id="ARBA00023273"/>
    </source>
</evidence>
<feature type="region of interest" description="Disordered" evidence="6">
    <location>
        <begin position="550"/>
        <end position="571"/>
    </location>
</feature>
<dbReference type="Proteomes" id="UP001367676">
    <property type="component" value="Unassembled WGS sequence"/>
</dbReference>
<dbReference type="InterPro" id="IPR006602">
    <property type="entry name" value="DM10_dom"/>
</dbReference>
<feature type="domain" description="DM10" evidence="7">
    <location>
        <begin position="245"/>
        <end position="362"/>
    </location>
</feature>
<evidence type="ECO:0000313" key="9">
    <source>
        <dbReference type="Proteomes" id="UP001367676"/>
    </source>
</evidence>
<organism evidence="8 9">
    <name type="scientific">Parthenolecanium corni</name>
    <dbReference type="NCBI Taxonomy" id="536013"/>
    <lineage>
        <taxon>Eukaryota</taxon>
        <taxon>Metazoa</taxon>
        <taxon>Ecdysozoa</taxon>
        <taxon>Arthropoda</taxon>
        <taxon>Hexapoda</taxon>
        <taxon>Insecta</taxon>
        <taxon>Pterygota</taxon>
        <taxon>Neoptera</taxon>
        <taxon>Paraneoptera</taxon>
        <taxon>Hemiptera</taxon>
        <taxon>Sternorrhyncha</taxon>
        <taxon>Coccoidea</taxon>
        <taxon>Coccidae</taxon>
        <taxon>Parthenolecanium</taxon>
    </lineage>
</organism>
<comment type="subcellular location">
    <subcellularLocation>
        <location evidence="1">Cytoplasm</location>
        <location evidence="1">Cytoskeleton</location>
        <location evidence="1">Cilium axoneme</location>
    </subcellularLocation>
</comment>
<feature type="domain" description="DM10" evidence="7">
    <location>
        <begin position="94"/>
        <end position="199"/>
    </location>
</feature>
<reference evidence="8 9" key="1">
    <citation type="submission" date="2024-03" db="EMBL/GenBank/DDBJ databases">
        <title>Adaptation during the transition from Ophiocordyceps entomopathogen to insect associate is accompanied by gene loss and intensified selection.</title>
        <authorList>
            <person name="Ward C.M."/>
            <person name="Onetto C.A."/>
            <person name="Borneman A.R."/>
        </authorList>
    </citation>
    <scope>NUCLEOTIDE SEQUENCE [LARGE SCALE GENOMIC DNA]</scope>
    <source>
        <strain evidence="8">AWRI1</strain>
        <tissue evidence="8">Single Adult Female</tissue>
    </source>
</reference>
<dbReference type="FunFam" id="2.30.29.170:FF:000004">
    <property type="entry name" value="EF-hand domain containing 2"/>
    <property type="match status" value="1"/>
</dbReference>
<dbReference type="AlphaFoldDB" id="A0AAN9TRJ2"/>
<dbReference type="GO" id="GO:0005930">
    <property type="term" value="C:axoneme"/>
    <property type="evidence" value="ECO:0007669"/>
    <property type="project" value="UniProtKB-SubCell"/>
</dbReference>
<name>A0AAN9TRJ2_9HEMI</name>
<dbReference type="GO" id="GO:0072686">
    <property type="term" value="C:mitotic spindle"/>
    <property type="evidence" value="ECO:0007669"/>
    <property type="project" value="TreeGrafter"/>
</dbReference>
<dbReference type="GO" id="GO:0000281">
    <property type="term" value="P:mitotic cytokinesis"/>
    <property type="evidence" value="ECO:0007669"/>
    <property type="project" value="TreeGrafter"/>
</dbReference>
<keyword evidence="4" id="KW-0206">Cytoskeleton</keyword>
<evidence type="ECO:0000256" key="2">
    <source>
        <dbReference type="ARBA" id="ARBA00022490"/>
    </source>
</evidence>
<accession>A0AAN9TRJ2</accession>
<dbReference type="EMBL" id="JBBCAQ010000032">
    <property type="protein sequence ID" value="KAK7584157.1"/>
    <property type="molecule type" value="Genomic_DNA"/>
</dbReference>
<evidence type="ECO:0000256" key="1">
    <source>
        <dbReference type="ARBA" id="ARBA00004430"/>
    </source>
</evidence>
<dbReference type="SMART" id="SM00676">
    <property type="entry name" value="DM10"/>
    <property type="match status" value="3"/>
</dbReference>
<protein>
    <recommendedName>
        <fullName evidence="7">DM10 domain-containing protein</fullName>
    </recommendedName>
</protein>
<evidence type="ECO:0000256" key="4">
    <source>
        <dbReference type="ARBA" id="ARBA00023212"/>
    </source>
</evidence>
<dbReference type="GO" id="GO:0007052">
    <property type="term" value="P:mitotic spindle organization"/>
    <property type="evidence" value="ECO:0007669"/>
    <property type="project" value="TreeGrafter"/>
</dbReference>
<comment type="caution">
    <text evidence="8">The sequence shown here is derived from an EMBL/GenBank/DDBJ whole genome shotgun (WGS) entry which is preliminary data.</text>
</comment>
<dbReference type="GO" id="GO:0043014">
    <property type="term" value="F:alpha-tubulin binding"/>
    <property type="evidence" value="ECO:0007669"/>
    <property type="project" value="TreeGrafter"/>
</dbReference>
<evidence type="ECO:0000256" key="6">
    <source>
        <dbReference type="SAM" id="MobiDB-lite"/>
    </source>
</evidence>
<keyword evidence="9" id="KW-1185">Reference proteome</keyword>
<dbReference type="Gene3D" id="2.30.29.170">
    <property type="match status" value="3"/>
</dbReference>
<evidence type="ECO:0000313" key="8">
    <source>
        <dbReference type="EMBL" id="KAK7584157.1"/>
    </source>
</evidence>
<dbReference type="InterPro" id="IPR040193">
    <property type="entry name" value="EFHC1/EFHC2/EFHB"/>
</dbReference>
<feature type="domain" description="DM10" evidence="7">
    <location>
        <begin position="419"/>
        <end position="523"/>
    </location>
</feature>
<gene>
    <name evidence="8" type="ORF">V9T40_005120</name>
</gene>
<keyword evidence="2" id="KW-0963">Cytoplasm</keyword>
<dbReference type="Pfam" id="PF06565">
    <property type="entry name" value="DM10_dom"/>
    <property type="match status" value="3"/>
</dbReference>
<dbReference type="PROSITE" id="PS51336">
    <property type="entry name" value="DM10"/>
    <property type="match status" value="3"/>
</dbReference>
<dbReference type="PANTHER" id="PTHR12086">
    <property type="entry name" value="EF-HAND DOMAIN C-TERMINAL CONTAINING PROTEIN"/>
    <property type="match status" value="1"/>
</dbReference>
<dbReference type="PANTHER" id="PTHR12086:SF9">
    <property type="entry name" value="EF-HAND DOMAIN-CONTAINING PROTEIN 1"/>
    <property type="match status" value="1"/>
</dbReference>
<keyword evidence="5" id="KW-0966">Cell projection</keyword>
<dbReference type="FunFam" id="2.30.29.170:FF:000002">
    <property type="entry name" value="EF-hand domain (C-terminal) containing 1"/>
    <property type="match status" value="1"/>
</dbReference>